<keyword evidence="2" id="KW-1185">Reference proteome</keyword>
<accession>A0A1H3HIF5</accession>
<gene>
    <name evidence="1" type="ORF">SAMN05421643_104128</name>
</gene>
<dbReference type="RefSeq" id="WP_092688299.1">
    <property type="nucleotide sequence ID" value="NZ_FNPK01000004.1"/>
</dbReference>
<dbReference type="EMBL" id="FNPK01000004">
    <property type="protein sequence ID" value="SDY15326.1"/>
    <property type="molecule type" value="Genomic_DNA"/>
</dbReference>
<reference evidence="2" key="1">
    <citation type="submission" date="2016-10" db="EMBL/GenBank/DDBJ databases">
        <authorList>
            <person name="Varghese N."/>
            <person name="Submissions S."/>
        </authorList>
    </citation>
    <scope>NUCLEOTIDE SEQUENCE [LARGE SCALE GENOMIC DNA]</scope>
    <source>
        <strain evidence="2">ANC 5109</strain>
    </source>
</reference>
<organism evidence="1 2">
    <name type="scientific">Acinetobacter kyonggiensis</name>
    <dbReference type="NCBI Taxonomy" id="595670"/>
    <lineage>
        <taxon>Bacteria</taxon>
        <taxon>Pseudomonadati</taxon>
        <taxon>Pseudomonadota</taxon>
        <taxon>Gammaproteobacteria</taxon>
        <taxon>Moraxellales</taxon>
        <taxon>Moraxellaceae</taxon>
        <taxon>Acinetobacter</taxon>
    </lineage>
</organism>
<evidence type="ECO:0000313" key="2">
    <source>
        <dbReference type="Proteomes" id="UP000199035"/>
    </source>
</evidence>
<dbReference type="AlphaFoldDB" id="A0A1H3HIF5"/>
<dbReference type="STRING" id="595670.SAMN05421643_104128"/>
<name>A0A1H3HIF5_9GAMM</name>
<proteinExistence type="predicted"/>
<sequence>MGRVHKFSFNHEDDALESLATYYEVDKKLIYEKLRKINNLVKEQGKLCDTDIGKYAYCIRRLLTDKEEKSVDKLRVSYYHRCGSDGTLEWFGDGLLNCNDGFKKFIEKISNLYPSLLSENLKDELNGRLKERFKGEAFGKQAVGIFAFTRLEEAKIRKSYDLPEIFMDISNLETRKSITTFLKSKLKPTVVKFYKEYDPNELDSILFTYWYLICQKFDEGITSNSLDVGCGKVIPLENIEHIYDLGSHA</sequence>
<dbReference type="Proteomes" id="UP000199035">
    <property type="component" value="Unassembled WGS sequence"/>
</dbReference>
<protein>
    <submittedName>
        <fullName evidence="1">Uncharacterized protein</fullName>
    </submittedName>
</protein>
<evidence type="ECO:0000313" key="1">
    <source>
        <dbReference type="EMBL" id="SDY15326.1"/>
    </source>
</evidence>